<dbReference type="InterPro" id="IPR016036">
    <property type="entry name" value="Malonyl_transacylase_ACP-bd"/>
</dbReference>
<comment type="similarity">
    <text evidence="4">Belongs to the fabD family.</text>
</comment>
<evidence type="ECO:0000259" key="6">
    <source>
        <dbReference type="SMART" id="SM00827"/>
    </source>
</evidence>
<evidence type="ECO:0000256" key="4">
    <source>
        <dbReference type="PIRNR" id="PIRNR000446"/>
    </source>
</evidence>
<feature type="domain" description="Malonyl-CoA:ACP transacylase (MAT)" evidence="6">
    <location>
        <begin position="7"/>
        <end position="307"/>
    </location>
</feature>
<evidence type="ECO:0000313" key="7">
    <source>
        <dbReference type="EMBL" id="TQQ84666.1"/>
    </source>
</evidence>
<reference evidence="7 8" key="1">
    <citation type="submission" date="2019-02" db="EMBL/GenBank/DDBJ databases">
        <title>Peptostreptococcaceae bacterium ZHW00191 nov., a new bacterium isolated from the human gut.</title>
        <authorList>
            <person name="Zhou H.-W."/>
            <person name="Chen X.-J."/>
        </authorList>
    </citation>
    <scope>NUCLEOTIDE SEQUENCE [LARGE SCALE GENOMIC DNA]</scope>
    <source>
        <strain evidence="7 8">ZHW00191</strain>
    </source>
</reference>
<dbReference type="NCBIfam" id="TIGR00128">
    <property type="entry name" value="fabD"/>
    <property type="match status" value="1"/>
</dbReference>
<evidence type="ECO:0000256" key="1">
    <source>
        <dbReference type="ARBA" id="ARBA00022679"/>
    </source>
</evidence>
<dbReference type="Gene3D" id="3.30.70.250">
    <property type="entry name" value="Malonyl-CoA ACP transacylase, ACP-binding"/>
    <property type="match status" value="1"/>
</dbReference>
<dbReference type="SMART" id="SM00827">
    <property type="entry name" value="PKS_AT"/>
    <property type="match status" value="1"/>
</dbReference>
<dbReference type="Proteomes" id="UP000317863">
    <property type="component" value="Unassembled WGS sequence"/>
</dbReference>
<dbReference type="PANTHER" id="PTHR42681">
    <property type="entry name" value="MALONYL-COA-ACYL CARRIER PROTEIN TRANSACYLASE, MITOCHONDRIAL"/>
    <property type="match status" value="1"/>
</dbReference>
<dbReference type="InterPro" id="IPR014043">
    <property type="entry name" value="Acyl_transferase_dom"/>
</dbReference>
<evidence type="ECO:0000256" key="3">
    <source>
        <dbReference type="ARBA" id="ARBA00048462"/>
    </source>
</evidence>
<dbReference type="InterPro" id="IPR024925">
    <property type="entry name" value="Malonyl_CoA-ACP_transAc"/>
</dbReference>
<feature type="active site" evidence="5">
    <location>
        <position position="201"/>
    </location>
</feature>
<sequence length="309" mass="33528">MGKTALVFPGQGSQYTGMAKDLYEGNETAKKIIDLADSVLDFDLKKMMFCEEMSEELSKTENTQPAMVAHSIAALEALKEIDDIKFDACLGLSLGEYAALTAAGAMKFEDAIKLVRKRGKLMAETVPAGVGAMAAVIGFDREIIEKTVASVTDGVVEVANYNSPAQIVISGEDAAVEKAIELLKEAGAKKVIKLNVSGPFHSSMLKEAGEKLSKELENVEIVSPEVSVVANVNAKYYGDNPKELLVKQVYSSVMWEDSISMLMDEGFDRFIEIGPGKTLKGFIRKIGSKKGVKPEIINIDTLESLEQFR</sequence>
<dbReference type="InterPro" id="IPR016035">
    <property type="entry name" value="Acyl_Trfase/lysoPLipase"/>
</dbReference>
<keyword evidence="8" id="KW-1185">Reference proteome</keyword>
<protein>
    <recommendedName>
        <fullName evidence="4">Malonyl CoA-acyl carrier protein transacylase</fullName>
        <ecNumber evidence="4">2.3.1.39</ecNumber>
    </recommendedName>
</protein>
<name>A0A544QVG6_9FIRM</name>
<organism evidence="7 8">
    <name type="scientific">Peptacetobacter hominis</name>
    <dbReference type="NCBI Taxonomy" id="2743610"/>
    <lineage>
        <taxon>Bacteria</taxon>
        <taxon>Bacillati</taxon>
        <taxon>Bacillota</taxon>
        <taxon>Clostridia</taxon>
        <taxon>Peptostreptococcales</taxon>
        <taxon>Peptostreptococcaceae</taxon>
        <taxon>Peptacetobacter</taxon>
    </lineage>
</organism>
<dbReference type="RefSeq" id="WP_142535937.1">
    <property type="nucleotide sequence ID" value="NZ_SGJB01000008.1"/>
</dbReference>
<evidence type="ECO:0000256" key="5">
    <source>
        <dbReference type="PIRSR" id="PIRSR000446-1"/>
    </source>
</evidence>
<dbReference type="GO" id="GO:0006633">
    <property type="term" value="P:fatty acid biosynthetic process"/>
    <property type="evidence" value="ECO:0007669"/>
    <property type="project" value="TreeGrafter"/>
</dbReference>
<dbReference type="InterPro" id="IPR050858">
    <property type="entry name" value="Mal-CoA-ACP_Trans/PKS_FabD"/>
</dbReference>
<comment type="caution">
    <text evidence="7">The sequence shown here is derived from an EMBL/GenBank/DDBJ whole genome shotgun (WGS) entry which is preliminary data.</text>
</comment>
<dbReference type="Pfam" id="PF00698">
    <property type="entry name" value="Acyl_transf_1"/>
    <property type="match status" value="1"/>
</dbReference>
<feature type="active site" evidence="5">
    <location>
        <position position="93"/>
    </location>
</feature>
<dbReference type="SUPFAM" id="SSF52151">
    <property type="entry name" value="FabD/lysophospholipase-like"/>
    <property type="match status" value="1"/>
</dbReference>
<dbReference type="PANTHER" id="PTHR42681:SF1">
    <property type="entry name" value="MALONYL-COA-ACYL CARRIER PROTEIN TRANSACYLASE, MITOCHONDRIAL"/>
    <property type="match status" value="1"/>
</dbReference>
<dbReference type="InterPro" id="IPR004410">
    <property type="entry name" value="Malonyl_CoA-ACP_transAc_FabD"/>
</dbReference>
<evidence type="ECO:0000256" key="2">
    <source>
        <dbReference type="ARBA" id="ARBA00023315"/>
    </source>
</evidence>
<dbReference type="AlphaFoldDB" id="A0A544QVG6"/>
<dbReference type="EC" id="2.3.1.39" evidence="4"/>
<dbReference type="GO" id="GO:0005829">
    <property type="term" value="C:cytosol"/>
    <property type="evidence" value="ECO:0007669"/>
    <property type="project" value="TreeGrafter"/>
</dbReference>
<keyword evidence="2 4" id="KW-0012">Acyltransferase</keyword>
<accession>A0A544QVG6</accession>
<keyword evidence="1 4" id="KW-0808">Transferase</keyword>
<dbReference type="OrthoDB" id="9805460at2"/>
<dbReference type="FunFam" id="3.30.70.250:FF:000001">
    <property type="entry name" value="Malonyl CoA-acyl carrier protein transacylase"/>
    <property type="match status" value="1"/>
</dbReference>
<dbReference type="PIRSF" id="PIRSF000446">
    <property type="entry name" value="Mct"/>
    <property type="match status" value="1"/>
</dbReference>
<dbReference type="InterPro" id="IPR001227">
    <property type="entry name" value="Ac_transferase_dom_sf"/>
</dbReference>
<gene>
    <name evidence="7" type="primary">fabD</name>
    <name evidence="7" type="ORF">EXD82_05620</name>
</gene>
<comment type="catalytic activity">
    <reaction evidence="3 4">
        <text>holo-[ACP] + malonyl-CoA = malonyl-[ACP] + CoA</text>
        <dbReference type="Rhea" id="RHEA:41792"/>
        <dbReference type="Rhea" id="RHEA-COMP:9623"/>
        <dbReference type="Rhea" id="RHEA-COMP:9685"/>
        <dbReference type="ChEBI" id="CHEBI:57287"/>
        <dbReference type="ChEBI" id="CHEBI:57384"/>
        <dbReference type="ChEBI" id="CHEBI:64479"/>
        <dbReference type="ChEBI" id="CHEBI:78449"/>
        <dbReference type="EC" id="2.3.1.39"/>
    </reaction>
</comment>
<dbReference type="GO" id="GO:0004314">
    <property type="term" value="F:[acyl-carrier-protein] S-malonyltransferase activity"/>
    <property type="evidence" value="ECO:0007669"/>
    <property type="project" value="UniProtKB-EC"/>
</dbReference>
<proteinExistence type="inferred from homology"/>
<dbReference type="Gene3D" id="3.40.366.10">
    <property type="entry name" value="Malonyl-Coenzyme A Acyl Carrier Protein, domain 2"/>
    <property type="match status" value="1"/>
</dbReference>
<dbReference type="SUPFAM" id="SSF55048">
    <property type="entry name" value="Probable ACP-binding domain of malonyl-CoA ACP transacylase"/>
    <property type="match status" value="1"/>
</dbReference>
<evidence type="ECO:0000313" key="8">
    <source>
        <dbReference type="Proteomes" id="UP000317863"/>
    </source>
</evidence>
<dbReference type="EMBL" id="SGJB01000008">
    <property type="protein sequence ID" value="TQQ84666.1"/>
    <property type="molecule type" value="Genomic_DNA"/>
</dbReference>